<sequence length="1991" mass="222346">MAFESKKNIHKTVSSGTAARSRRGRGDRAGRVWPDPDETFLLSPYCSLCARQHVVTLSRADEFSLLTDGSKERASLEPRAFPIDITAHVSALKSVWSSIQAWFQFLNSDVSCSYGLPNARGRNVKRPSRVRYRRSPSVRRPYPQMFIVSSRSRLSTSTAAARSCAGRPAPLDASTLDSSSPQMASASSQLNAVSHNRFTPLATEDMDSCAGGNDTTTTDTINDQEVLRSNGHTAVAVRGDDVHPSDIVGWKISGKQVSQRLNKPQLNEVTQSSKPTSQFSEARAKRIVARITKASRMPLNLPREEQKIVMRPRGGLCLARLEADIVMSAVITAANVPKTAAKADTICTNPTQNIIVISTPDEERARYYASVRSLYVGGRNYETHAYCTAPHGTVKGVIRGIAVENTAEDLHENIVNQANPQALEAHRIGNTTSIVILFAGTKVPNYIKYGSIIVKCGLYRQHHNVCKTCGKIGHRADVCPTPETKICFACGAPNPAADHAARCKPRCKLCNGAHATGAEGCTNKYKVPFVVTQRRWERRNAGSTFSSQDFPQLPPQQQNEAQKRRRSRSRRRDQRRGRSASRGRSTDGKRSENMNHNLNQQQAKDNAVQSLRNENDQLKRCIAEQRAQLQEMNAKLNQLINAQQQQQATQTPPPSPQQIQPRPSTTENNTNSAMEVQAPVTTEANSAEPETIDVAGTSEPAPKKRALEYARERRVNARQDSLEERQDRIEQTMKTNYETLSQAIQGIQTKTNPTTGLHPTAIMDGTTATGTANHRNRARPQQHHLLIWQWNSNGIKGRKASLQQYIQQSTKRPDVIILQETHSETPPTLPGYRSFAKPPSARTVGKGAGQGVCTLVKKNLTSIDHELLPNGAIEHTTIEIVTGKRKRRESTFIINVYSNPKHYQQKFRTLVHKAQQLAGSNVTLLCGDFNAQHTAWGYPHTTAKGHSLYDETMDAGYQLLNDPNAPTRNGTSSQRDTNPDLAFISTASAPRGVTWRNTGETLGSDHCILEITIPIAESTQRAQQQQIVDWHEYRKKLEANVMETIEDIEAWTNMLNAATKDATQTVEAEPEVTMLDSRLAHLMEASNSLRRRWKRQRHNRKLRKRIAQLNRDIEHHSAVLCRQQWHAVCQEADGQLHKGKTWRLLRHLLNDQTTKGAQHYILNKIIHIAVKEMGEAEVQRRLDAKYLPVTPTHPLPSYEGAANERLDADIEEWEVRAVLQTINCKSASGPDHVPNKALRNLNDTAIEALTKYYNQCWRTGKLPQQWKTAKTVLIPKPGKPPSIDNLRPISLTSCVGKVLEHVLLNRWQRYLEDSNLYPHTMLGFRAKLCTQDAMLLLKNEIVNRQFPTLDNRAVLGLDLQGAFDNVHHSAILRQVSHLNMGERTFAYIKDFLTNRTTRLVAGELQLPLKQLGSTGTPQGSVISPLLFNLVMIGVARRLERVRNIKYTIYADDITLWSTGGSDSQIEAALQEAVTAVEEHLRPTGLNCSPTKSELLVISPQSARRPTTQHINVVTQDGTPIPHVQTLRVLGLHLQDLNRNNVTIQKLHAKLSLATRLLKKVATRYQGMREDSLLRLTQSFAVSHISYVASFHNWKAAEKIKINAMIRKAYKTALGLYPHTNTERMLALGVHNTLEEIAEAQRTAQYHRLSQTRTGRTILQRIGINAPETTPEVAKQLPRDVLQRLRVPPLPKHMHPQVHQERRTARATALTKDHANDPCAYYVDAAKYPHRPNTYAAAVIAADTGVLTTSGSIRCKSPTQAEEFAIALALAIPDCRTVLSDSKPAIVNFATNNVHGTTARVCSMIARPETNVTVKWFPAHAGELDAGPNRNEEADMEAHALTSRGSPSTHSSEPQRPDSEDDEYSLTTYGEVLQWYRTSRRLYPPPHRDLQRSEAATLRQLQVQAIWTPVWAKHVCPEVYTTDICQHCKKARATQRHLLWDCAPPPPGNQEAMPTALSSKIISQELGDQRDVVQHVLSILERQRPKAAPPRG</sequence>
<protein>
    <submittedName>
        <fullName evidence="1">Uncharacterized protein</fullName>
    </submittedName>
</protein>
<dbReference type="EMBL" id="JABSTQ010010199">
    <property type="protein sequence ID" value="KAG0422661.1"/>
    <property type="molecule type" value="Genomic_DNA"/>
</dbReference>
<dbReference type="Proteomes" id="UP000805193">
    <property type="component" value="Unassembled WGS sequence"/>
</dbReference>
<proteinExistence type="predicted"/>
<keyword evidence="2" id="KW-1185">Reference proteome</keyword>
<name>A0AC60PPI6_IXOPE</name>
<organism evidence="1 2">
    <name type="scientific">Ixodes persulcatus</name>
    <name type="common">Taiga tick</name>
    <dbReference type="NCBI Taxonomy" id="34615"/>
    <lineage>
        <taxon>Eukaryota</taxon>
        <taxon>Metazoa</taxon>
        <taxon>Ecdysozoa</taxon>
        <taxon>Arthropoda</taxon>
        <taxon>Chelicerata</taxon>
        <taxon>Arachnida</taxon>
        <taxon>Acari</taxon>
        <taxon>Parasitiformes</taxon>
        <taxon>Ixodida</taxon>
        <taxon>Ixodoidea</taxon>
        <taxon>Ixodidae</taxon>
        <taxon>Ixodinae</taxon>
        <taxon>Ixodes</taxon>
    </lineage>
</organism>
<evidence type="ECO:0000313" key="2">
    <source>
        <dbReference type="Proteomes" id="UP000805193"/>
    </source>
</evidence>
<comment type="caution">
    <text evidence="1">The sequence shown here is derived from an EMBL/GenBank/DDBJ whole genome shotgun (WGS) entry which is preliminary data.</text>
</comment>
<evidence type="ECO:0000313" key="1">
    <source>
        <dbReference type="EMBL" id="KAG0422661.1"/>
    </source>
</evidence>
<reference evidence="1 2" key="1">
    <citation type="journal article" date="2020" name="Cell">
        <title>Large-Scale Comparative Analyses of Tick Genomes Elucidate Their Genetic Diversity and Vector Capacities.</title>
        <authorList>
            <consortium name="Tick Genome and Microbiome Consortium (TIGMIC)"/>
            <person name="Jia N."/>
            <person name="Wang J."/>
            <person name="Shi W."/>
            <person name="Du L."/>
            <person name="Sun Y."/>
            <person name="Zhan W."/>
            <person name="Jiang J.F."/>
            <person name="Wang Q."/>
            <person name="Zhang B."/>
            <person name="Ji P."/>
            <person name="Bell-Sakyi L."/>
            <person name="Cui X.M."/>
            <person name="Yuan T.T."/>
            <person name="Jiang B.G."/>
            <person name="Yang W.F."/>
            <person name="Lam T.T."/>
            <person name="Chang Q.C."/>
            <person name="Ding S.J."/>
            <person name="Wang X.J."/>
            <person name="Zhu J.G."/>
            <person name="Ruan X.D."/>
            <person name="Zhao L."/>
            <person name="Wei J.T."/>
            <person name="Ye R.Z."/>
            <person name="Que T.C."/>
            <person name="Du C.H."/>
            <person name="Zhou Y.H."/>
            <person name="Cheng J.X."/>
            <person name="Dai P.F."/>
            <person name="Guo W.B."/>
            <person name="Han X.H."/>
            <person name="Huang E.J."/>
            <person name="Li L.F."/>
            <person name="Wei W."/>
            <person name="Gao Y.C."/>
            <person name="Liu J.Z."/>
            <person name="Shao H.Z."/>
            <person name="Wang X."/>
            <person name="Wang C.C."/>
            <person name="Yang T.C."/>
            <person name="Huo Q.B."/>
            <person name="Li W."/>
            <person name="Chen H.Y."/>
            <person name="Chen S.E."/>
            <person name="Zhou L.G."/>
            <person name="Ni X.B."/>
            <person name="Tian J.H."/>
            <person name="Sheng Y."/>
            <person name="Liu T."/>
            <person name="Pan Y.S."/>
            <person name="Xia L.Y."/>
            <person name="Li J."/>
            <person name="Zhao F."/>
            <person name="Cao W.C."/>
        </authorList>
    </citation>
    <scope>NUCLEOTIDE SEQUENCE [LARGE SCALE GENOMIC DNA]</scope>
    <source>
        <strain evidence="1">Iper-2018</strain>
    </source>
</reference>
<accession>A0AC60PPI6</accession>
<gene>
    <name evidence="1" type="ORF">HPB47_001551</name>
</gene>